<evidence type="ECO:0000313" key="2">
    <source>
        <dbReference type="Proteomes" id="UP001318040"/>
    </source>
</evidence>
<dbReference type="CTD" id="80152"/>
<feature type="region of interest" description="Disordered" evidence="1">
    <location>
        <begin position="323"/>
        <end position="431"/>
    </location>
</feature>
<proteinExistence type="predicted"/>
<dbReference type="KEGG" id="pmrn:116945875"/>
<evidence type="ECO:0000256" key="1">
    <source>
        <dbReference type="SAM" id="MobiDB-lite"/>
    </source>
</evidence>
<dbReference type="AlphaFoldDB" id="A0AAJ7TEK7"/>
<feature type="region of interest" description="Disordered" evidence="1">
    <location>
        <begin position="236"/>
        <end position="258"/>
    </location>
</feature>
<dbReference type="Proteomes" id="UP001318040">
    <property type="component" value="Chromosome 25"/>
</dbReference>
<protein>
    <submittedName>
        <fullName evidence="3">Uncharacterized protein LOC116945875</fullName>
    </submittedName>
</protein>
<feature type="compositionally biased region" description="Basic and acidic residues" evidence="1">
    <location>
        <begin position="334"/>
        <end position="343"/>
    </location>
</feature>
<gene>
    <name evidence="3" type="primary">LOC116945875</name>
</gene>
<reference evidence="3" key="1">
    <citation type="submission" date="2025-08" db="UniProtKB">
        <authorList>
            <consortium name="RefSeq"/>
        </authorList>
    </citation>
    <scope>IDENTIFICATION</scope>
    <source>
        <tissue evidence="3">Sperm</tissue>
    </source>
</reference>
<dbReference type="RefSeq" id="XP_032816400.1">
    <property type="nucleotide sequence ID" value="XM_032960509.1"/>
</dbReference>
<feature type="region of interest" description="Disordered" evidence="1">
    <location>
        <begin position="96"/>
        <end position="127"/>
    </location>
</feature>
<organism evidence="2 3">
    <name type="scientific">Petromyzon marinus</name>
    <name type="common">Sea lamprey</name>
    <dbReference type="NCBI Taxonomy" id="7757"/>
    <lineage>
        <taxon>Eukaryota</taxon>
        <taxon>Metazoa</taxon>
        <taxon>Chordata</taxon>
        <taxon>Craniata</taxon>
        <taxon>Vertebrata</taxon>
        <taxon>Cyclostomata</taxon>
        <taxon>Hyperoartia</taxon>
        <taxon>Petromyzontiformes</taxon>
        <taxon>Petromyzontidae</taxon>
        <taxon>Petromyzon</taxon>
    </lineage>
</organism>
<sequence>MAQTPVSSAVPLRRPLGLSASKEKSARIRLLQLNFRKRLSAQAATDASPALSIKLPKNASTPDMSPYTLLKKIHSTAVEVSPVEVFKPMPEHVKDDAETCKKSETSSMFEFTPTDESESETLQQRHHRPMMTPVDMQTFTKRFQQAMDGRDLPALERSAMSSLSLNTSLDSEEEDDDAMGVKIRRSLTRAPTQMANKEAFLQRLQQHLREEAEEPRPAHTTDLMAGGVSELSIGEHTSHFSESSSSKRTLRDRSTPGVRNMAAKTLDGHMEVSGRAEDKHSDDMEENGVPAEVTMSGYLSPVIDIHPSPHIGTPILSAIQSGLQDSDGDGTGAEELKTTRESDEMSEEISGLNPREEAEMSSAELVYPMSFPHLGHTSPVGEELMGDEEGGESKPESDGDQAGPAGDALDFGRSHNLATSPYEEEERRLRQ</sequence>
<evidence type="ECO:0000313" key="3">
    <source>
        <dbReference type="RefSeq" id="XP_032816400.1"/>
    </source>
</evidence>
<accession>A0AAJ7TEK7</accession>
<name>A0AAJ7TEK7_PETMA</name>
<keyword evidence="2" id="KW-1185">Reference proteome</keyword>